<feature type="region of interest" description="Disordered" evidence="1">
    <location>
        <begin position="27"/>
        <end position="48"/>
    </location>
</feature>
<keyword evidence="3" id="KW-1185">Reference proteome</keyword>
<dbReference type="EMBL" id="BGZK01002152">
    <property type="protein sequence ID" value="GBP91221.1"/>
    <property type="molecule type" value="Genomic_DNA"/>
</dbReference>
<evidence type="ECO:0000256" key="1">
    <source>
        <dbReference type="SAM" id="MobiDB-lite"/>
    </source>
</evidence>
<gene>
    <name evidence="2" type="ORF">EVAR_60671_1</name>
</gene>
<name>A0A4C1ZQS1_EUMVA</name>
<accession>A0A4C1ZQS1</accession>
<protein>
    <submittedName>
        <fullName evidence="2">Uncharacterized protein</fullName>
    </submittedName>
</protein>
<feature type="compositionally biased region" description="Basic and acidic residues" evidence="1">
    <location>
        <begin position="32"/>
        <end position="48"/>
    </location>
</feature>
<evidence type="ECO:0000313" key="2">
    <source>
        <dbReference type="EMBL" id="GBP91221.1"/>
    </source>
</evidence>
<dbReference type="AlphaFoldDB" id="A0A4C1ZQS1"/>
<evidence type="ECO:0000313" key="3">
    <source>
        <dbReference type="Proteomes" id="UP000299102"/>
    </source>
</evidence>
<comment type="caution">
    <text evidence="2">The sequence shown here is derived from an EMBL/GenBank/DDBJ whole genome shotgun (WGS) entry which is preliminary data.</text>
</comment>
<organism evidence="2 3">
    <name type="scientific">Eumeta variegata</name>
    <name type="common">Bagworm moth</name>
    <name type="synonym">Eumeta japonica</name>
    <dbReference type="NCBI Taxonomy" id="151549"/>
    <lineage>
        <taxon>Eukaryota</taxon>
        <taxon>Metazoa</taxon>
        <taxon>Ecdysozoa</taxon>
        <taxon>Arthropoda</taxon>
        <taxon>Hexapoda</taxon>
        <taxon>Insecta</taxon>
        <taxon>Pterygota</taxon>
        <taxon>Neoptera</taxon>
        <taxon>Endopterygota</taxon>
        <taxon>Lepidoptera</taxon>
        <taxon>Glossata</taxon>
        <taxon>Ditrysia</taxon>
        <taxon>Tineoidea</taxon>
        <taxon>Psychidae</taxon>
        <taxon>Oiketicinae</taxon>
        <taxon>Eumeta</taxon>
    </lineage>
</organism>
<dbReference type="Proteomes" id="UP000299102">
    <property type="component" value="Unassembled WGS sequence"/>
</dbReference>
<sequence length="72" mass="8284">MIRRGWIVVRVVREELLSRGMCMSRVPTTSGEYDRQRKDPQSTMHLKDTSANLAATLKERHLGRSGLLEDDK</sequence>
<proteinExistence type="predicted"/>
<reference evidence="2 3" key="1">
    <citation type="journal article" date="2019" name="Commun. Biol.">
        <title>The bagworm genome reveals a unique fibroin gene that provides high tensile strength.</title>
        <authorList>
            <person name="Kono N."/>
            <person name="Nakamura H."/>
            <person name="Ohtoshi R."/>
            <person name="Tomita M."/>
            <person name="Numata K."/>
            <person name="Arakawa K."/>
        </authorList>
    </citation>
    <scope>NUCLEOTIDE SEQUENCE [LARGE SCALE GENOMIC DNA]</scope>
</reference>